<dbReference type="PANTHER" id="PTHR44846">
    <property type="entry name" value="MANNOSYL-D-GLYCERATE TRANSPORT/METABOLISM SYSTEM REPRESSOR MNGR-RELATED"/>
    <property type="match status" value="1"/>
</dbReference>
<dbReference type="OrthoDB" id="9808698at2"/>
<dbReference type="SUPFAM" id="SSF46785">
    <property type="entry name" value="Winged helix' DNA-binding domain"/>
    <property type="match status" value="1"/>
</dbReference>
<evidence type="ECO:0000313" key="6">
    <source>
        <dbReference type="Proteomes" id="UP000306223"/>
    </source>
</evidence>
<dbReference type="InterPro" id="IPR036388">
    <property type="entry name" value="WH-like_DNA-bd_sf"/>
</dbReference>
<dbReference type="RefSeq" id="WP_136855970.1">
    <property type="nucleotide sequence ID" value="NZ_SUNH01000008.1"/>
</dbReference>
<keyword evidence="6" id="KW-1185">Reference proteome</keyword>
<accession>A0A4U0QTW7</accession>
<sequence>MAASLYQTVIDSIVARIAAGDLLPGGMLPSETQLAQDSGVSQGTARKALMMLEQHGIVRREQGRGTFVTARTPESSLFNFFRLRPPDGHVVQPEVLDERIRQRPATPEEQRTLHGAPATVIEIRRLRSLLGRPRVIETAVLPADLFAGIERRSPLPSALYVLYQQAYGLIVLHADEAITACAAQGQDAADLRVAEGTPILQVERRAQDILGRLIERRLSLYLTADMGYMVRLD</sequence>
<dbReference type="EMBL" id="SUNH01000008">
    <property type="protein sequence ID" value="TJZ85533.1"/>
    <property type="molecule type" value="Genomic_DNA"/>
</dbReference>
<dbReference type="InterPro" id="IPR000524">
    <property type="entry name" value="Tscrpt_reg_HTH_GntR"/>
</dbReference>
<comment type="caution">
    <text evidence="5">The sequence shown here is derived from an EMBL/GenBank/DDBJ whole genome shotgun (WGS) entry which is preliminary data.</text>
</comment>
<dbReference type="PROSITE" id="PS50949">
    <property type="entry name" value="HTH_GNTR"/>
    <property type="match status" value="1"/>
</dbReference>
<evidence type="ECO:0000259" key="4">
    <source>
        <dbReference type="PROSITE" id="PS50949"/>
    </source>
</evidence>
<dbReference type="Proteomes" id="UP000306223">
    <property type="component" value="Unassembled WGS sequence"/>
</dbReference>
<proteinExistence type="predicted"/>
<name>A0A4U0QTW7_9RHOB</name>
<organism evidence="5 6">
    <name type="scientific">Paracoccus hibiscisoli</name>
    <dbReference type="NCBI Taxonomy" id="2023261"/>
    <lineage>
        <taxon>Bacteria</taxon>
        <taxon>Pseudomonadati</taxon>
        <taxon>Pseudomonadota</taxon>
        <taxon>Alphaproteobacteria</taxon>
        <taxon>Rhodobacterales</taxon>
        <taxon>Paracoccaceae</taxon>
        <taxon>Paracoccus</taxon>
    </lineage>
</organism>
<evidence type="ECO:0000256" key="2">
    <source>
        <dbReference type="ARBA" id="ARBA00023125"/>
    </source>
</evidence>
<keyword evidence="2" id="KW-0238">DNA-binding</keyword>
<dbReference type="PANTHER" id="PTHR44846:SF1">
    <property type="entry name" value="MANNOSYL-D-GLYCERATE TRANSPORT_METABOLISM SYSTEM REPRESSOR MNGR-RELATED"/>
    <property type="match status" value="1"/>
</dbReference>
<dbReference type="InterPro" id="IPR028978">
    <property type="entry name" value="Chorismate_lyase_/UTRA_dom_sf"/>
</dbReference>
<dbReference type="Pfam" id="PF07702">
    <property type="entry name" value="UTRA"/>
    <property type="match status" value="1"/>
</dbReference>
<feature type="domain" description="HTH gntR-type" evidence="4">
    <location>
        <begin position="3"/>
        <end position="71"/>
    </location>
</feature>
<dbReference type="PRINTS" id="PR00035">
    <property type="entry name" value="HTHGNTR"/>
</dbReference>
<keyword evidence="1" id="KW-0805">Transcription regulation</keyword>
<dbReference type="SUPFAM" id="SSF64288">
    <property type="entry name" value="Chorismate lyase-like"/>
    <property type="match status" value="1"/>
</dbReference>
<evidence type="ECO:0000256" key="3">
    <source>
        <dbReference type="ARBA" id="ARBA00023163"/>
    </source>
</evidence>
<dbReference type="Gene3D" id="3.40.1410.10">
    <property type="entry name" value="Chorismate lyase-like"/>
    <property type="match status" value="1"/>
</dbReference>
<dbReference type="InterPro" id="IPR050679">
    <property type="entry name" value="Bact_HTH_transcr_reg"/>
</dbReference>
<dbReference type="InterPro" id="IPR036390">
    <property type="entry name" value="WH_DNA-bd_sf"/>
</dbReference>
<reference evidence="5 6" key="1">
    <citation type="submission" date="2019-04" db="EMBL/GenBank/DDBJ databases">
        <authorList>
            <person name="Li J."/>
        </authorList>
    </citation>
    <scope>NUCLEOTIDE SEQUENCE [LARGE SCALE GENOMIC DNA]</scope>
    <source>
        <strain evidence="5 6">CCTCC AB2016182</strain>
    </source>
</reference>
<protein>
    <submittedName>
        <fullName evidence="5">GntR family transcriptional regulator</fullName>
    </submittedName>
</protein>
<dbReference type="GO" id="GO:0045892">
    <property type="term" value="P:negative regulation of DNA-templated transcription"/>
    <property type="evidence" value="ECO:0007669"/>
    <property type="project" value="TreeGrafter"/>
</dbReference>
<dbReference type="SMART" id="SM00345">
    <property type="entry name" value="HTH_GNTR"/>
    <property type="match status" value="1"/>
</dbReference>
<dbReference type="CDD" id="cd07377">
    <property type="entry name" value="WHTH_GntR"/>
    <property type="match status" value="1"/>
</dbReference>
<dbReference type="Pfam" id="PF00392">
    <property type="entry name" value="GntR"/>
    <property type="match status" value="1"/>
</dbReference>
<evidence type="ECO:0000313" key="5">
    <source>
        <dbReference type="EMBL" id="TJZ85533.1"/>
    </source>
</evidence>
<keyword evidence="3" id="KW-0804">Transcription</keyword>
<dbReference type="Gene3D" id="1.10.10.10">
    <property type="entry name" value="Winged helix-like DNA-binding domain superfamily/Winged helix DNA-binding domain"/>
    <property type="match status" value="1"/>
</dbReference>
<gene>
    <name evidence="5" type="ORF">FA740_06500</name>
</gene>
<dbReference type="GO" id="GO:0003677">
    <property type="term" value="F:DNA binding"/>
    <property type="evidence" value="ECO:0007669"/>
    <property type="project" value="UniProtKB-KW"/>
</dbReference>
<dbReference type="AlphaFoldDB" id="A0A4U0QTW7"/>
<evidence type="ECO:0000256" key="1">
    <source>
        <dbReference type="ARBA" id="ARBA00023015"/>
    </source>
</evidence>
<dbReference type="GO" id="GO:0003700">
    <property type="term" value="F:DNA-binding transcription factor activity"/>
    <property type="evidence" value="ECO:0007669"/>
    <property type="project" value="InterPro"/>
</dbReference>
<dbReference type="InterPro" id="IPR011663">
    <property type="entry name" value="UTRA"/>
</dbReference>
<dbReference type="SMART" id="SM00866">
    <property type="entry name" value="UTRA"/>
    <property type="match status" value="1"/>
</dbReference>